<dbReference type="InterPro" id="IPR041492">
    <property type="entry name" value="HAD_2"/>
</dbReference>
<evidence type="ECO:0000256" key="2">
    <source>
        <dbReference type="ARBA" id="ARBA00004818"/>
    </source>
</evidence>
<dbReference type="AlphaFoldDB" id="A0A4R7AZN3"/>
<evidence type="ECO:0000313" key="6">
    <source>
        <dbReference type="Proteomes" id="UP000295611"/>
    </source>
</evidence>
<dbReference type="GO" id="GO:0005829">
    <property type="term" value="C:cytosol"/>
    <property type="evidence" value="ECO:0007669"/>
    <property type="project" value="TreeGrafter"/>
</dbReference>
<evidence type="ECO:0000256" key="4">
    <source>
        <dbReference type="ARBA" id="ARBA00013078"/>
    </source>
</evidence>
<dbReference type="EMBL" id="SNZP01000012">
    <property type="protein sequence ID" value="TDR73901.1"/>
    <property type="molecule type" value="Genomic_DNA"/>
</dbReference>
<dbReference type="RefSeq" id="WP_133682572.1">
    <property type="nucleotide sequence ID" value="NZ_SNZP01000012.1"/>
</dbReference>
<dbReference type="Pfam" id="PF13419">
    <property type="entry name" value="HAD_2"/>
    <property type="match status" value="1"/>
</dbReference>
<accession>A0A4R7AZN3</accession>
<dbReference type="PANTHER" id="PTHR43434">
    <property type="entry name" value="PHOSPHOGLYCOLATE PHOSPHATASE"/>
    <property type="match status" value="1"/>
</dbReference>
<evidence type="ECO:0000313" key="5">
    <source>
        <dbReference type="EMBL" id="TDR73901.1"/>
    </source>
</evidence>
<dbReference type="Proteomes" id="UP000295611">
    <property type="component" value="Unassembled WGS sequence"/>
</dbReference>
<comment type="catalytic activity">
    <reaction evidence="1">
        <text>2-phosphoglycolate + H2O = glycolate + phosphate</text>
        <dbReference type="Rhea" id="RHEA:14369"/>
        <dbReference type="ChEBI" id="CHEBI:15377"/>
        <dbReference type="ChEBI" id="CHEBI:29805"/>
        <dbReference type="ChEBI" id="CHEBI:43474"/>
        <dbReference type="ChEBI" id="CHEBI:58033"/>
        <dbReference type="EC" id="3.1.3.18"/>
    </reaction>
</comment>
<dbReference type="InterPro" id="IPR023198">
    <property type="entry name" value="PGP-like_dom2"/>
</dbReference>
<dbReference type="Gene3D" id="3.40.50.1000">
    <property type="entry name" value="HAD superfamily/HAD-like"/>
    <property type="match status" value="1"/>
</dbReference>
<dbReference type="PANTHER" id="PTHR43434:SF1">
    <property type="entry name" value="PHOSPHOGLYCOLATE PHOSPHATASE"/>
    <property type="match status" value="1"/>
</dbReference>
<comment type="pathway">
    <text evidence="2">Organic acid metabolism; glycolate biosynthesis; glycolate from 2-phosphoglycolate: step 1/1.</text>
</comment>
<protein>
    <recommendedName>
        <fullName evidence="4">phosphoglycolate phosphatase</fullName>
        <ecNumber evidence="4">3.1.3.18</ecNumber>
    </recommendedName>
</protein>
<keyword evidence="6" id="KW-1185">Reference proteome</keyword>
<dbReference type="InterPro" id="IPR050155">
    <property type="entry name" value="HAD-like_hydrolase_sf"/>
</dbReference>
<dbReference type="GO" id="GO:0008967">
    <property type="term" value="F:phosphoglycolate phosphatase activity"/>
    <property type="evidence" value="ECO:0007669"/>
    <property type="project" value="UniProtKB-EC"/>
</dbReference>
<sequence length="219" mass="23946">MNFNHAIALLDFDGTLMDSMGDLVGMTLETLSHWGLSAASHEVESLMGQPTETRLRHHGMPADQLAHATAFFRKLHAQSRYARSQPMAGAERWLASTPHLRKWVVSASPESAVRAGLKWHGLDRYFEHVMGAPAASNLDKVAALAPYRGSFAKACCWFLGDQQGDAEAAASIGARFALMHNPRNTALVPLAARVLTNFESLLETSLEGTWNLSLSSHRP</sequence>
<comment type="caution">
    <text evidence="5">The sequence shown here is derived from an EMBL/GenBank/DDBJ whole genome shotgun (WGS) entry which is preliminary data.</text>
</comment>
<evidence type="ECO:0000256" key="3">
    <source>
        <dbReference type="ARBA" id="ARBA00006171"/>
    </source>
</evidence>
<dbReference type="EC" id="3.1.3.18" evidence="4"/>
<comment type="similarity">
    <text evidence="3">Belongs to the HAD-like hydrolase superfamily. CbbY/CbbZ/Gph/YieH family.</text>
</comment>
<gene>
    <name evidence="5" type="ORF">DFP86_112105</name>
</gene>
<dbReference type="Gene3D" id="1.10.150.240">
    <property type="entry name" value="Putative phosphatase, domain 2"/>
    <property type="match status" value="1"/>
</dbReference>
<evidence type="ECO:0000256" key="1">
    <source>
        <dbReference type="ARBA" id="ARBA00000830"/>
    </source>
</evidence>
<name>A0A4R7AZN3_9NEIS</name>
<dbReference type="GO" id="GO:0006281">
    <property type="term" value="P:DNA repair"/>
    <property type="evidence" value="ECO:0007669"/>
    <property type="project" value="TreeGrafter"/>
</dbReference>
<organism evidence="5 6">
    <name type="scientific">Paludibacterium purpuratum</name>
    <dbReference type="NCBI Taxonomy" id="1144873"/>
    <lineage>
        <taxon>Bacteria</taxon>
        <taxon>Pseudomonadati</taxon>
        <taxon>Pseudomonadota</taxon>
        <taxon>Betaproteobacteria</taxon>
        <taxon>Neisseriales</taxon>
        <taxon>Chromobacteriaceae</taxon>
        <taxon>Paludibacterium</taxon>
    </lineage>
</organism>
<dbReference type="SUPFAM" id="SSF56784">
    <property type="entry name" value="HAD-like"/>
    <property type="match status" value="1"/>
</dbReference>
<keyword evidence="5" id="KW-0378">Hydrolase</keyword>
<proteinExistence type="inferred from homology"/>
<reference evidence="5 6" key="1">
    <citation type="submission" date="2019-03" db="EMBL/GenBank/DDBJ databases">
        <title>Genomic Encyclopedia of Type Strains, Phase III (KMG-III): the genomes of soil and plant-associated and newly described type strains.</title>
        <authorList>
            <person name="Whitman W."/>
        </authorList>
    </citation>
    <scope>NUCLEOTIDE SEQUENCE [LARGE SCALE GENOMIC DNA]</scope>
    <source>
        <strain evidence="5 6">CECT 8976</strain>
    </source>
</reference>
<dbReference type="InterPro" id="IPR023214">
    <property type="entry name" value="HAD_sf"/>
</dbReference>
<dbReference type="OrthoDB" id="9792518at2"/>
<dbReference type="InterPro" id="IPR036412">
    <property type="entry name" value="HAD-like_sf"/>
</dbReference>